<keyword evidence="2" id="KW-1185">Reference proteome</keyword>
<name>A0A0A2GX90_9FLAO</name>
<reference evidence="1 2" key="1">
    <citation type="submission" date="2014-10" db="EMBL/GenBank/DDBJ databases">
        <title>Draft genome sequence of the proteorhodopsin-containing marine bacterium Dokdonia donghaensis.</title>
        <authorList>
            <person name="Gomez-Consarnau L."/>
            <person name="Gonzalez J.M."/>
            <person name="Riedel T."/>
            <person name="Jaenicke S."/>
            <person name="Wagner-Doebler I."/>
            <person name="Fuhrman J.A."/>
        </authorList>
    </citation>
    <scope>NUCLEOTIDE SEQUENCE [LARGE SCALE GENOMIC DNA]</scope>
    <source>
        <strain evidence="1 2">DSW-1</strain>
    </source>
</reference>
<dbReference type="Proteomes" id="UP000030140">
    <property type="component" value="Unassembled WGS sequence"/>
</dbReference>
<dbReference type="RefSeq" id="WP_035326914.1">
    <property type="nucleotide sequence ID" value="NZ_CP015125.1"/>
</dbReference>
<dbReference type="EMBL" id="JSAQ01000001">
    <property type="protein sequence ID" value="KGO07173.1"/>
    <property type="molecule type" value="Genomic_DNA"/>
</dbReference>
<gene>
    <name evidence="1" type="ORF">NV36_10225</name>
</gene>
<proteinExistence type="predicted"/>
<protein>
    <recommendedName>
        <fullName evidence="3">Lipoprotein</fullName>
    </recommendedName>
</protein>
<evidence type="ECO:0000313" key="1">
    <source>
        <dbReference type="EMBL" id="KGO07173.1"/>
    </source>
</evidence>
<comment type="caution">
    <text evidence="1">The sequence shown here is derived from an EMBL/GenBank/DDBJ whole genome shotgun (WGS) entry which is preliminary data.</text>
</comment>
<accession>A0A0A2GX90</accession>
<dbReference type="Pfam" id="PF11322">
    <property type="entry name" value="DUF3124"/>
    <property type="match status" value="1"/>
</dbReference>
<sequence length="173" mass="18951">MKTTAVHIICTLVLALSVISCNEQPQVSSVNPENWGARTATIPTGDMLAVGKTYLSIYSQIFSYSEHKTHNLTAMVSLRNTSDTDTIYITNASYYDTHGKLVRTYFDNAIYLSPLETTEIVIDEKDVTGGTGSNFIFEWSTPAGASEPLFEGVMSSTMGQQGLSFTTQGKRIK</sequence>
<dbReference type="PATRIC" id="fig|1300343.5.peg.929"/>
<evidence type="ECO:0008006" key="3">
    <source>
        <dbReference type="Google" id="ProtNLM"/>
    </source>
</evidence>
<dbReference type="KEGG" id="ddo:I597_0918"/>
<organism evidence="1 2">
    <name type="scientific">Dokdonia donghaensis DSW-1</name>
    <dbReference type="NCBI Taxonomy" id="1300343"/>
    <lineage>
        <taxon>Bacteria</taxon>
        <taxon>Pseudomonadati</taxon>
        <taxon>Bacteroidota</taxon>
        <taxon>Flavobacteriia</taxon>
        <taxon>Flavobacteriales</taxon>
        <taxon>Flavobacteriaceae</taxon>
        <taxon>Dokdonia</taxon>
    </lineage>
</organism>
<dbReference type="OrthoDB" id="283474at2"/>
<dbReference type="AlphaFoldDB" id="A0A0A2GX90"/>
<dbReference type="PROSITE" id="PS51257">
    <property type="entry name" value="PROKAR_LIPOPROTEIN"/>
    <property type="match status" value="1"/>
</dbReference>
<evidence type="ECO:0000313" key="2">
    <source>
        <dbReference type="Proteomes" id="UP000030140"/>
    </source>
</evidence>
<dbReference type="InterPro" id="IPR021471">
    <property type="entry name" value="DUF3124"/>
</dbReference>